<evidence type="ECO:0000313" key="1">
    <source>
        <dbReference type="EMBL" id="MPC07979.1"/>
    </source>
</evidence>
<dbReference type="Proteomes" id="UP000324222">
    <property type="component" value="Unassembled WGS sequence"/>
</dbReference>
<accession>A0A5B7CEM8</accession>
<keyword evidence="2" id="KW-1185">Reference proteome</keyword>
<sequence>MLHRELLGAAPAVPLPLADLPGVTGHAAGEAVMEPAIPRHSTALLAFQPSRRHRAATLTRQRLTIFREL</sequence>
<comment type="caution">
    <text evidence="1">The sequence shown here is derived from an EMBL/GenBank/DDBJ whole genome shotgun (WGS) entry which is preliminary data.</text>
</comment>
<dbReference type="AlphaFoldDB" id="A0A5B7CEM8"/>
<protein>
    <submittedName>
        <fullName evidence="1">Uncharacterized protein</fullName>
    </submittedName>
</protein>
<evidence type="ECO:0000313" key="2">
    <source>
        <dbReference type="Proteomes" id="UP000324222"/>
    </source>
</evidence>
<reference evidence="1 2" key="1">
    <citation type="submission" date="2019-05" db="EMBL/GenBank/DDBJ databases">
        <title>Another draft genome of Portunus trituberculatus and its Hox gene families provides insights of decapod evolution.</title>
        <authorList>
            <person name="Jeong J.-H."/>
            <person name="Song I."/>
            <person name="Kim S."/>
            <person name="Choi T."/>
            <person name="Kim D."/>
            <person name="Ryu S."/>
            <person name="Kim W."/>
        </authorList>
    </citation>
    <scope>NUCLEOTIDE SEQUENCE [LARGE SCALE GENOMIC DNA]</scope>
    <source>
        <tissue evidence="1">Muscle</tissue>
    </source>
</reference>
<organism evidence="1 2">
    <name type="scientific">Portunus trituberculatus</name>
    <name type="common">Swimming crab</name>
    <name type="synonym">Neptunus trituberculatus</name>
    <dbReference type="NCBI Taxonomy" id="210409"/>
    <lineage>
        <taxon>Eukaryota</taxon>
        <taxon>Metazoa</taxon>
        <taxon>Ecdysozoa</taxon>
        <taxon>Arthropoda</taxon>
        <taxon>Crustacea</taxon>
        <taxon>Multicrustacea</taxon>
        <taxon>Malacostraca</taxon>
        <taxon>Eumalacostraca</taxon>
        <taxon>Eucarida</taxon>
        <taxon>Decapoda</taxon>
        <taxon>Pleocyemata</taxon>
        <taxon>Brachyura</taxon>
        <taxon>Eubrachyura</taxon>
        <taxon>Portunoidea</taxon>
        <taxon>Portunidae</taxon>
        <taxon>Portuninae</taxon>
        <taxon>Portunus</taxon>
    </lineage>
</organism>
<name>A0A5B7CEM8_PORTR</name>
<dbReference type="EMBL" id="VSRR010000013">
    <property type="protein sequence ID" value="MPC07979.1"/>
    <property type="molecule type" value="Genomic_DNA"/>
</dbReference>
<gene>
    <name evidence="1" type="ORF">E2C01_000548</name>
</gene>
<proteinExistence type="predicted"/>